<keyword evidence="4 10" id="KW-1133">Transmembrane helix</keyword>
<sequence length="375" mass="40067">MDTDELIESIVRALMFLAGILGNNWLVIRSLPRQKSGMRTNEILFINLAVSNLITNCLVDLPDTIADFAGRWFLGETFCAVFRFCADLSETSSIYSTFFISAYWYQKLVGSLKRGGALVQMDSLCLVGCLLAGSWTVALVFSIPHFFFVAVEGGNESEEDCVDMFPSAAAKQTYEIFYLTLANALPLAGIVFASTQIVVTLLRNRLRIQGHNSDPAKEATKGENKSTEGGNDQSVSAASAPSASDDPESAEHIYDGAPASSCPSGEPSGPSSALNKDANADGAVGAPPNPPRPAQVRAKPGPGSGTQVRAAKSVVAVAGVFLVCWLTHLVLRISNNIQTSPIVLEVASYVAASYTCIIPYIFLYGVKKLSCSCKR</sequence>
<dbReference type="InterPro" id="IPR017452">
    <property type="entry name" value="GPCR_Rhodpsn_7TM"/>
</dbReference>
<feature type="compositionally biased region" description="Low complexity" evidence="9">
    <location>
        <begin position="256"/>
        <end position="273"/>
    </location>
</feature>
<feature type="transmembrane region" description="Helical" evidence="10">
    <location>
        <begin position="123"/>
        <end position="147"/>
    </location>
</feature>
<dbReference type="SUPFAM" id="SSF81321">
    <property type="entry name" value="Family A G protein-coupled receptor-like"/>
    <property type="match status" value="1"/>
</dbReference>
<keyword evidence="5" id="KW-0297">G-protein coupled receptor</keyword>
<evidence type="ECO:0000256" key="5">
    <source>
        <dbReference type="ARBA" id="ARBA00023040"/>
    </source>
</evidence>
<feature type="transmembrane region" description="Helical" evidence="10">
    <location>
        <begin position="176"/>
        <end position="202"/>
    </location>
</feature>
<feature type="domain" description="G-protein coupled receptors family 1 profile" evidence="11">
    <location>
        <begin position="23"/>
        <end position="362"/>
    </location>
</feature>
<dbReference type="OrthoDB" id="9909512at2759"/>
<accession>A0A4Z2ITR4</accession>
<evidence type="ECO:0000313" key="13">
    <source>
        <dbReference type="Proteomes" id="UP000314294"/>
    </source>
</evidence>
<evidence type="ECO:0000256" key="1">
    <source>
        <dbReference type="ARBA" id="ARBA00004651"/>
    </source>
</evidence>
<evidence type="ECO:0000313" key="12">
    <source>
        <dbReference type="EMBL" id="TNN81211.1"/>
    </source>
</evidence>
<dbReference type="GO" id="GO:0007218">
    <property type="term" value="P:neuropeptide signaling pathway"/>
    <property type="evidence" value="ECO:0007669"/>
    <property type="project" value="TreeGrafter"/>
</dbReference>
<feature type="compositionally biased region" description="Basic and acidic residues" evidence="9">
    <location>
        <begin position="214"/>
        <end position="226"/>
    </location>
</feature>
<dbReference type="GO" id="GO:0008528">
    <property type="term" value="F:G protein-coupled peptide receptor activity"/>
    <property type="evidence" value="ECO:0007669"/>
    <property type="project" value="TreeGrafter"/>
</dbReference>
<comment type="subcellular location">
    <subcellularLocation>
        <location evidence="1">Cell membrane</location>
        <topology evidence="1">Multi-pass membrane protein</topology>
    </subcellularLocation>
</comment>
<keyword evidence="3 10" id="KW-0812">Transmembrane</keyword>
<keyword evidence="7 12" id="KW-0675">Receptor</keyword>
<evidence type="ECO:0000256" key="8">
    <source>
        <dbReference type="ARBA" id="ARBA00023224"/>
    </source>
</evidence>
<dbReference type="GO" id="GO:0005886">
    <property type="term" value="C:plasma membrane"/>
    <property type="evidence" value="ECO:0007669"/>
    <property type="project" value="UniProtKB-SubCell"/>
</dbReference>
<proteinExistence type="predicted"/>
<dbReference type="InterPro" id="IPR000276">
    <property type="entry name" value="GPCR_Rhodpsn"/>
</dbReference>
<reference evidence="12 13" key="1">
    <citation type="submission" date="2019-03" db="EMBL/GenBank/DDBJ databases">
        <title>First draft genome of Liparis tanakae, snailfish: a comprehensive survey of snailfish specific genes.</title>
        <authorList>
            <person name="Kim W."/>
            <person name="Song I."/>
            <person name="Jeong J.-H."/>
            <person name="Kim D."/>
            <person name="Kim S."/>
            <person name="Ryu S."/>
            <person name="Song J.Y."/>
            <person name="Lee S.K."/>
        </authorList>
    </citation>
    <scope>NUCLEOTIDE SEQUENCE [LARGE SCALE GENOMIC DNA]</scope>
    <source>
        <tissue evidence="12">Muscle</tissue>
    </source>
</reference>
<evidence type="ECO:0000256" key="9">
    <source>
        <dbReference type="SAM" id="MobiDB-lite"/>
    </source>
</evidence>
<feature type="region of interest" description="Disordered" evidence="9">
    <location>
        <begin position="212"/>
        <end position="305"/>
    </location>
</feature>
<evidence type="ECO:0000256" key="4">
    <source>
        <dbReference type="ARBA" id="ARBA00022989"/>
    </source>
</evidence>
<dbReference type="Pfam" id="PF00001">
    <property type="entry name" value="7tm_1"/>
    <property type="match status" value="1"/>
</dbReference>
<evidence type="ECO:0000256" key="7">
    <source>
        <dbReference type="ARBA" id="ARBA00023170"/>
    </source>
</evidence>
<evidence type="ECO:0000256" key="2">
    <source>
        <dbReference type="ARBA" id="ARBA00022475"/>
    </source>
</evidence>
<keyword evidence="13" id="KW-1185">Reference proteome</keyword>
<evidence type="ECO:0000256" key="10">
    <source>
        <dbReference type="SAM" id="Phobius"/>
    </source>
</evidence>
<dbReference type="CDD" id="cd00637">
    <property type="entry name" value="7tm_classA_rhodopsin-like"/>
    <property type="match status" value="1"/>
</dbReference>
<evidence type="ECO:0000256" key="3">
    <source>
        <dbReference type="ARBA" id="ARBA00022692"/>
    </source>
</evidence>
<keyword evidence="2" id="KW-1003">Cell membrane</keyword>
<dbReference type="EMBL" id="SRLO01000048">
    <property type="protein sequence ID" value="TNN81211.1"/>
    <property type="molecule type" value="Genomic_DNA"/>
</dbReference>
<feature type="transmembrane region" description="Helical" evidence="10">
    <location>
        <begin position="314"/>
        <end position="334"/>
    </location>
</feature>
<gene>
    <name evidence="12" type="primary">Xcr1</name>
    <name evidence="12" type="ORF">EYF80_008545</name>
</gene>
<feature type="transmembrane region" description="Helical" evidence="10">
    <location>
        <begin position="346"/>
        <end position="366"/>
    </location>
</feature>
<dbReference type="PROSITE" id="PS50262">
    <property type="entry name" value="G_PROTEIN_RECEP_F1_2"/>
    <property type="match status" value="1"/>
</dbReference>
<dbReference type="PANTHER" id="PTHR24230">
    <property type="entry name" value="G-PROTEIN COUPLED RECEPTOR"/>
    <property type="match status" value="1"/>
</dbReference>
<evidence type="ECO:0000256" key="6">
    <source>
        <dbReference type="ARBA" id="ARBA00023136"/>
    </source>
</evidence>
<keyword evidence="6 10" id="KW-0472">Membrane</keyword>
<dbReference type="PANTHER" id="PTHR24230:SF55">
    <property type="entry name" value="MELANIN-CONCENTRATING HORMONE RECEPTOR 2"/>
    <property type="match status" value="1"/>
</dbReference>
<name>A0A4Z2ITR4_9TELE</name>
<organism evidence="12 13">
    <name type="scientific">Liparis tanakae</name>
    <name type="common">Tanaka's snailfish</name>
    <dbReference type="NCBI Taxonomy" id="230148"/>
    <lineage>
        <taxon>Eukaryota</taxon>
        <taxon>Metazoa</taxon>
        <taxon>Chordata</taxon>
        <taxon>Craniata</taxon>
        <taxon>Vertebrata</taxon>
        <taxon>Euteleostomi</taxon>
        <taxon>Actinopterygii</taxon>
        <taxon>Neopterygii</taxon>
        <taxon>Teleostei</taxon>
        <taxon>Neoteleostei</taxon>
        <taxon>Acanthomorphata</taxon>
        <taxon>Eupercaria</taxon>
        <taxon>Perciformes</taxon>
        <taxon>Cottioidei</taxon>
        <taxon>Cottales</taxon>
        <taxon>Liparidae</taxon>
        <taxon>Liparis</taxon>
    </lineage>
</organism>
<dbReference type="Gene3D" id="1.20.1070.10">
    <property type="entry name" value="Rhodopsin 7-helix transmembrane proteins"/>
    <property type="match status" value="1"/>
</dbReference>
<dbReference type="PRINTS" id="PR00237">
    <property type="entry name" value="GPCRRHODOPSN"/>
</dbReference>
<feature type="transmembrane region" description="Helical" evidence="10">
    <location>
        <begin position="6"/>
        <end position="28"/>
    </location>
</feature>
<evidence type="ECO:0000259" key="11">
    <source>
        <dbReference type="PROSITE" id="PS50262"/>
    </source>
</evidence>
<keyword evidence="8" id="KW-0807">Transducer</keyword>
<dbReference type="Proteomes" id="UP000314294">
    <property type="component" value="Unassembled WGS sequence"/>
</dbReference>
<protein>
    <submittedName>
        <fullName evidence="12">Chemokine XC receptor 1</fullName>
    </submittedName>
</protein>
<comment type="caution">
    <text evidence="12">The sequence shown here is derived from an EMBL/GenBank/DDBJ whole genome shotgun (WGS) entry which is preliminary data.</text>
</comment>
<dbReference type="AlphaFoldDB" id="A0A4Z2ITR4"/>